<gene>
    <name evidence="1" type="ORF">ACFP4F_16255</name>
</gene>
<dbReference type="EC" id="2.3.1.-" evidence="1"/>
<keyword evidence="1" id="KW-0808">Transferase</keyword>
<organism evidence="1 2">
    <name type="scientific">Streptomyces ochraceiscleroticus</name>
    <dbReference type="NCBI Taxonomy" id="47761"/>
    <lineage>
        <taxon>Bacteria</taxon>
        <taxon>Bacillati</taxon>
        <taxon>Actinomycetota</taxon>
        <taxon>Actinomycetes</taxon>
        <taxon>Kitasatosporales</taxon>
        <taxon>Streptomycetaceae</taxon>
        <taxon>Streptomyces</taxon>
    </lineage>
</organism>
<dbReference type="SUPFAM" id="SSF55729">
    <property type="entry name" value="Acyl-CoA N-acyltransferases (Nat)"/>
    <property type="match status" value="1"/>
</dbReference>
<name>A0ABW1MKZ2_9ACTN</name>
<keyword evidence="2" id="KW-1185">Reference proteome</keyword>
<dbReference type="Pfam" id="PF04339">
    <property type="entry name" value="FemAB_like"/>
    <property type="match status" value="1"/>
</dbReference>
<dbReference type="Proteomes" id="UP001596139">
    <property type="component" value="Unassembled WGS sequence"/>
</dbReference>
<dbReference type="GO" id="GO:0016746">
    <property type="term" value="F:acyltransferase activity"/>
    <property type="evidence" value="ECO:0007669"/>
    <property type="project" value="UniProtKB-KW"/>
</dbReference>
<dbReference type="Gene3D" id="3.40.630.30">
    <property type="match status" value="1"/>
</dbReference>
<sequence>MATTAPTCCGDSSEPVQIEIASPGQDTSAACCGGSAETATVATGLSLQDATKGLDADRSTWPYLHSAWLGATETALPESRPWHSVARRGDDVAFLPGFVFDAPSLVDVDPRTYLGWQPASGESACCSVTSCCDATTDVEALGEEKFFPALVLGSPIGYRSEAVSSVQDPLLLADLVDQVVLAAREAGFRSIVAPWVADLPANEALLVALRAHGGNIAFWGEENILALEHDSYEAHLASLRSRKRQKIKADHAKALASPVEVVRKDGQELLPLVGRIAELTSLNRQKYDGSEGPEQIAALLTSMIESGADVRAYLGYLDGRIVASTVTFRQHARLFIKWAGFDYDAIGERSGLYFELTFDRPLRDAYEEGLEALEPGPGADQAKRLRGCKPRAVHTALLMTDAKVAAKTAELQDAFGESRREALGAEVADDSVTGRLLSKFRGSGKQAEPIKPIQPEGGCCG</sequence>
<proteinExistence type="predicted"/>
<dbReference type="InterPro" id="IPR016181">
    <property type="entry name" value="Acyl_CoA_acyltransferase"/>
</dbReference>
<evidence type="ECO:0000313" key="1">
    <source>
        <dbReference type="EMBL" id="MFC6064091.1"/>
    </source>
</evidence>
<dbReference type="EMBL" id="JBHSPX010000004">
    <property type="protein sequence ID" value="MFC6064091.1"/>
    <property type="molecule type" value="Genomic_DNA"/>
</dbReference>
<keyword evidence="1" id="KW-0012">Acyltransferase</keyword>
<comment type="caution">
    <text evidence="1">The sequence shown here is derived from an EMBL/GenBank/DDBJ whole genome shotgun (WGS) entry which is preliminary data.</text>
</comment>
<protein>
    <submittedName>
        <fullName evidence="1">GNAT family N-acetyltransferase</fullName>
        <ecNumber evidence="1">2.3.1.-</ecNumber>
    </submittedName>
</protein>
<evidence type="ECO:0000313" key="2">
    <source>
        <dbReference type="Proteomes" id="UP001596139"/>
    </source>
</evidence>
<accession>A0ABW1MKZ2</accession>
<dbReference type="RefSeq" id="WP_031052223.1">
    <property type="nucleotide sequence ID" value="NZ_JBHSPX010000004.1"/>
</dbReference>
<reference evidence="2" key="1">
    <citation type="journal article" date="2019" name="Int. J. Syst. Evol. Microbiol.">
        <title>The Global Catalogue of Microorganisms (GCM) 10K type strain sequencing project: providing services to taxonomists for standard genome sequencing and annotation.</title>
        <authorList>
            <consortium name="The Broad Institute Genomics Platform"/>
            <consortium name="The Broad Institute Genome Sequencing Center for Infectious Disease"/>
            <person name="Wu L."/>
            <person name="Ma J."/>
        </authorList>
    </citation>
    <scope>NUCLEOTIDE SEQUENCE [LARGE SCALE GENOMIC DNA]</scope>
    <source>
        <strain evidence="2">CGMCC 1.15180</strain>
    </source>
</reference>
<dbReference type="InterPro" id="IPR007434">
    <property type="entry name" value="FemAB-like"/>
</dbReference>